<accession>A0A3R7FXQ4</accession>
<dbReference type="GO" id="GO:0008250">
    <property type="term" value="C:oligosaccharyltransferase complex"/>
    <property type="evidence" value="ECO:0007669"/>
    <property type="project" value="UniProtKB-UniRule"/>
</dbReference>
<keyword evidence="5 6" id="KW-0472">Membrane</keyword>
<evidence type="ECO:0000313" key="8">
    <source>
        <dbReference type="EMBL" id="RLN06532.1"/>
    </source>
</evidence>
<evidence type="ECO:0000313" key="9">
    <source>
        <dbReference type="EMBL" id="RLN75057.1"/>
    </source>
</evidence>
<protein>
    <recommendedName>
        <fullName evidence="6">Dolichyl-diphosphooligosaccharide-protein glycosyltransferase subunit OST5</fullName>
    </recommendedName>
</protein>
<dbReference type="Pfam" id="PF05251">
    <property type="entry name" value="Ost5"/>
    <property type="match status" value="1"/>
</dbReference>
<dbReference type="Proteomes" id="UP000285624">
    <property type="component" value="Unassembled WGS sequence"/>
</dbReference>
<dbReference type="GO" id="GO:0006487">
    <property type="term" value="P:protein N-linked glycosylation"/>
    <property type="evidence" value="ECO:0007669"/>
    <property type="project" value="UniProtKB-UniRule"/>
</dbReference>
<comment type="subcellular location">
    <subcellularLocation>
        <location evidence="1 6">Membrane</location>
        <topology evidence="1 6">Multi-pass membrane protein</topology>
    </subcellularLocation>
</comment>
<dbReference type="EMBL" id="MAYM02001949">
    <property type="protein sequence ID" value="RLN06532.1"/>
    <property type="molecule type" value="Genomic_DNA"/>
</dbReference>
<name>A0A3R7FXQ4_9STRA</name>
<dbReference type="AlphaFoldDB" id="A0A3R7FXQ4"/>
<evidence type="ECO:0000256" key="4">
    <source>
        <dbReference type="ARBA" id="ARBA00022989"/>
    </source>
</evidence>
<comment type="function">
    <text evidence="6">Subunit of the oligosaccharyl transferase (OST) complex that catalyzes the initial transfer of a defined glycan (Glc(3)Man(9)GlcNAc(2) in eukaryotes) from the lipid carrier dolichol-pyrophosphate to an asparagine residue within an Asn-X-Ser/Thr consensus motif in nascent polypeptide chains, the first step in protein N-glycosylation. N-glycosylation occurs cotranslationally and the complex associates with the Sec61 complex at the channel-forming translocon complex that mediates protein translocation across the endoplasmic reticulum (ER). All subunits are required for a maximal enzyme activity.</text>
</comment>
<gene>
    <name evidence="8" type="ORF">BBI17_008569</name>
    <name evidence="9" type="ORF">BBO99_00008571</name>
    <name evidence="7" type="ORF">JM16_008318</name>
</gene>
<evidence type="ECO:0000313" key="11">
    <source>
        <dbReference type="Proteomes" id="UP000285883"/>
    </source>
</evidence>
<dbReference type="EMBL" id="JPWV03000447">
    <property type="protein sequence ID" value="KAG2510975.1"/>
    <property type="molecule type" value="Genomic_DNA"/>
</dbReference>
<keyword evidence="4 6" id="KW-1133">Transmembrane helix</keyword>
<evidence type="ECO:0000256" key="1">
    <source>
        <dbReference type="ARBA" id="ARBA00004141"/>
    </source>
</evidence>
<evidence type="ECO:0000313" key="7">
    <source>
        <dbReference type="EMBL" id="KAG2510975.1"/>
    </source>
</evidence>
<evidence type="ECO:0000256" key="2">
    <source>
        <dbReference type="ARBA" id="ARBA00009825"/>
    </source>
</evidence>
<evidence type="ECO:0000256" key="6">
    <source>
        <dbReference type="RuleBase" id="RU367008"/>
    </source>
</evidence>
<evidence type="ECO:0000313" key="10">
    <source>
        <dbReference type="Proteomes" id="UP000285624"/>
    </source>
</evidence>
<keyword evidence="10" id="KW-1185">Reference proteome</keyword>
<proteinExistence type="inferred from homology"/>
<dbReference type="InterPro" id="IPR007915">
    <property type="entry name" value="TMEM258/Ost5"/>
</dbReference>
<evidence type="ECO:0000256" key="5">
    <source>
        <dbReference type="ARBA" id="ARBA00023136"/>
    </source>
</evidence>
<dbReference type="EMBL" id="MBDN02000468">
    <property type="protein sequence ID" value="RLN75057.1"/>
    <property type="molecule type" value="Genomic_DNA"/>
</dbReference>
<comment type="caution">
    <text evidence="8">The sequence shown here is derived from an EMBL/GenBank/DDBJ whole genome shotgun (WGS) entry which is preliminary data.</text>
</comment>
<feature type="transmembrane region" description="Helical" evidence="6">
    <location>
        <begin position="16"/>
        <end position="35"/>
    </location>
</feature>
<evidence type="ECO:0000256" key="3">
    <source>
        <dbReference type="ARBA" id="ARBA00022692"/>
    </source>
</evidence>
<dbReference type="STRING" id="325452.A0A3R7FXQ4"/>
<dbReference type="PANTHER" id="PTHR13636">
    <property type="entry name" value="TRANSMEMBRANE PROTEIN 258"/>
    <property type="match status" value="1"/>
</dbReference>
<feature type="transmembrane region" description="Helical" evidence="6">
    <location>
        <begin position="47"/>
        <end position="70"/>
    </location>
</feature>
<comment type="similarity">
    <text evidence="2 6">Belongs to the OST5 family.</text>
</comment>
<reference evidence="7" key="3">
    <citation type="submission" date="2020-06" db="EMBL/GenBank/DDBJ databases">
        <authorList>
            <person name="Studholme D.J."/>
        </authorList>
    </citation>
    <scope>NUCLEOTIDE SEQUENCE</scope>
    <source>
        <strain evidence="7">NZFS 2646</strain>
    </source>
</reference>
<reference evidence="10 11" key="2">
    <citation type="submission" date="2018-07" db="EMBL/GenBank/DDBJ databases">
        <title>Genome sequencing of oomycete isolates from Chile give support for New Zealand origin for Phytophthora kernoviae and make available the first Nothophytophthora sp. genome.</title>
        <authorList>
            <person name="Studholme D.J."/>
            <person name="Sanfuentes E."/>
            <person name="Panda P."/>
            <person name="Hill R."/>
            <person name="Sambles C."/>
            <person name="Grant M."/>
            <person name="Williams N.M."/>
            <person name="Mcdougal R.L."/>
        </authorList>
    </citation>
    <scope>NUCLEOTIDE SEQUENCE [LARGE SCALE GENOMIC DNA]</scope>
    <source>
        <strain evidence="8">Chile2</strain>
        <strain evidence="9">Chile4</strain>
    </source>
</reference>
<comment type="subunit">
    <text evidence="6">Component of the oligosaccharyltransferase (OST) complex.</text>
</comment>
<dbReference type="Proteomes" id="UP000285883">
    <property type="component" value="Unassembled WGS sequence"/>
</dbReference>
<reference evidence="7" key="1">
    <citation type="journal article" date="2015" name="Genom Data">
        <title>Genome sequences of six Phytophthora species associated with forests in New Zealand.</title>
        <authorList>
            <person name="Studholme D.J."/>
            <person name="McDougal R.L."/>
            <person name="Sambles C."/>
            <person name="Hansen E."/>
            <person name="Hardy G."/>
            <person name="Grant M."/>
            <person name="Ganley R.J."/>
            <person name="Williams N.M."/>
        </authorList>
    </citation>
    <scope>NUCLEOTIDE SEQUENCE</scope>
    <source>
        <strain evidence="7">NZFS 2646</strain>
    </source>
</reference>
<dbReference type="Proteomes" id="UP000785171">
    <property type="component" value="Unassembled WGS sequence"/>
</dbReference>
<organism evidence="8 11">
    <name type="scientific">Phytophthora kernoviae</name>
    <dbReference type="NCBI Taxonomy" id="325452"/>
    <lineage>
        <taxon>Eukaryota</taxon>
        <taxon>Sar</taxon>
        <taxon>Stramenopiles</taxon>
        <taxon>Oomycota</taxon>
        <taxon>Peronosporomycetes</taxon>
        <taxon>Peronosporales</taxon>
        <taxon>Peronosporaceae</taxon>
        <taxon>Phytophthora</taxon>
    </lineage>
</organism>
<sequence>MEMEIPYTSPVDPASYGNLSVIFLLLGLPFMSLFFTRAVAPKKNAMLELVLALIAALLLGFGTLFLFLWAEIYV</sequence>
<keyword evidence="3 6" id="KW-0812">Transmembrane</keyword>